<dbReference type="CDD" id="cd11301">
    <property type="entry name" value="Fut1_Fut2_like"/>
    <property type="match status" value="1"/>
</dbReference>
<dbReference type="InterPro" id="IPR002516">
    <property type="entry name" value="Glyco_trans_11"/>
</dbReference>
<keyword evidence="3" id="KW-0812">Transmembrane</keyword>
<proteinExistence type="inferred from homology"/>
<accession>A0ABM1F4G4</accession>
<evidence type="ECO:0000256" key="2">
    <source>
        <dbReference type="ARBA" id="ARBA00022679"/>
    </source>
</evidence>
<keyword evidence="3" id="KW-1133">Transmembrane helix</keyword>
<evidence type="ECO:0000313" key="5">
    <source>
        <dbReference type="RefSeq" id="XP_014679335.1"/>
    </source>
</evidence>
<comment type="subcellular location">
    <subcellularLocation>
        <location evidence="3">Golgi apparatus</location>
        <location evidence="3">Golgi stack membrane</location>
        <topology evidence="3">Single-pass type II membrane protein</topology>
    </subcellularLocation>
</comment>
<keyword evidence="4" id="KW-1185">Reference proteome</keyword>
<name>A0ABM1F4G4_PRICU</name>
<reference evidence="5" key="1">
    <citation type="submission" date="2025-08" db="UniProtKB">
        <authorList>
            <consortium name="RefSeq"/>
        </authorList>
    </citation>
    <scope>IDENTIFICATION</scope>
</reference>
<keyword evidence="3" id="KW-0325">Glycoprotein</keyword>
<keyword evidence="1 3" id="KW-0328">Glycosyltransferase</keyword>
<feature type="transmembrane region" description="Helical" evidence="3">
    <location>
        <begin position="21"/>
        <end position="40"/>
    </location>
</feature>
<keyword evidence="3" id="KW-0735">Signal-anchor</keyword>
<evidence type="ECO:0000313" key="4">
    <source>
        <dbReference type="Proteomes" id="UP000695022"/>
    </source>
</evidence>
<evidence type="ECO:0000256" key="3">
    <source>
        <dbReference type="RuleBase" id="RU363129"/>
    </source>
</evidence>
<comment type="similarity">
    <text evidence="3">Belongs to the glycosyltransferase 11 family.</text>
</comment>
<keyword evidence="3" id="KW-0472">Membrane</keyword>
<dbReference type="Pfam" id="PF01531">
    <property type="entry name" value="Glyco_transf_11"/>
    <property type="match status" value="1"/>
</dbReference>
<gene>
    <name evidence="5" type="primary">LOC106819201</name>
</gene>
<keyword evidence="2 3" id="KW-0808">Transferase</keyword>
<keyword evidence="3" id="KW-0333">Golgi apparatus</keyword>
<comment type="pathway">
    <text evidence="3">Protein modification; protein glycosylation.</text>
</comment>
<dbReference type="RefSeq" id="XP_014679335.1">
    <property type="nucleotide sequence ID" value="XM_014823849.1"/>
</dbReference>
<dbReference type="GeneID" id="106819201"/>
<dbReference type="EC" id="2.4.1.-" evidence="3"/>
<protein>
    <recommendedName>
        <fullName evidence="3">L-Fucosyltransferase</fullName>
        <ecNumber evidence="3">2.4.1.-</ecNumber>
    </recommendedName>
</protein>
<organism evidence="4 5">
    <name type="scientific">Priapulus caudatus</name>
    <name type="common">Priapulid worm</name>
    <dbReference type="NCBI Taxonomy" id="37621"/>
    <lineage>
        <taxon>Eukaryota</taxon>
        <taxon>Metazoa</taxon>
        <taxon>Ecdysozoa</taxon>
        <taxon>Scalidophora</taxon>
        <taxon>Priapulida</taxon>
        <taxon>Priapulimorpha</taxon>
        <taxon>Priapulimorphida</taxon>
        <taxon>Priapulidae</taxon>
        <taxon>Priapulus</taxon>
    </lineage>
</organism>
<dbReference type="PANTHER" id="PTHR11927">
    <property type="entry name" value="GALACTOSIDE 2-L-FUCOSYLTRANSFERASE"/>
    <property type="match status" value="1"/>
</dbReference>
<dbReference type="PANTHER" id="PTHR11927:SF9">
    <property type="entry name" value="L-FUCOSYLTRANSFERASE"/>
    <property type="match status" value="1"/>
</dbReference>
<dbReference type="Proteomes" id="UP000695022">
    <property type="component" value="Unplaced"/>
</dbReference>
<evidence type="ECO:0000256" key="1">
    <source>
        <dbReference type="ARBA" id="ARBA00022676"/>
    </source>
</evidence>
<sequence>MLPLAERSAATWRYGVARCKLLRAAFLFFAVIAVTLVAFYRTSQPDRPTTRSAKNGTSLPIEFASTIINDNVKRNNSATTAMAAAAGNKAIGGKQGVILSVDFKGGIGNQLFMYAALAGIAEELGFDARIPDTLPVRSMFNLTLNTIPDQWEATNRPVMLMEGKKFGSRDESLLFHLSELRGIGKGRKWKGREGKRKGSDAVIYGYLQSWTYFSNISERLRRELTFRDEIGDEAARILRACRRGNDGSPLVGIHVRRGDLQALHSEGYRTGDVDFFRRAIAHFRGGDQDGGPTPTPTFVVASDDVQWCVENLQNLHPSIVFLTGNTAAVDMSVISQCDHVIYDVGSYGWWCGWLSSGQVLYMENFAERDSKIARGTIREEYFLPQWLGL</sequence>